<gene>
    <name evidence="4" type="ORF">QOZ92_003114</name>
</gene>
<organism evidence="4 5">
    <name type="scientific">Paraclostridium ghonii</name>
    <dbReference type="NCBI Taxonomy" id="29358"/>
    <lineage>
        <taxon>Bacteria</taxon>
        <taxon>Bacillati</taxon>
        <taxon>Bacillota</taxon>
        <taxon>Clostridia</taxon>
        <taxon>Peptostreptococcales</taxon>
        <taxon>Peptostreptococcaceae</taxon>
        <taxon>Paraclostridium</taxon>
    </lineage>
</organism>
<keyword evidence="2" id="KW-1133">Transmembrane helix</keyword>
<dbReference type="PROSITE" id="PS50943">
    <property type="entry name" value="HTH_CROC1"/>
    <property type="match status" value="1"/>
</dbReference>
<keyword evidence="5" id="KW-1185">Reference proteome</keyword>
<feature type="domain" description="HTH cro/C1-type" evidence="3">
    <location>
        <begin position="7"/>
        <end position="65"/>
    </location>
</feature>
<dbReference type="RefSeq" id="WP_307509830.1">
    <property type="nucleotide sequence ID" value="NZ_BAAACE010000030.1"/>
</dbReference>
<dbReference type="EMBL" id="JAUSWG010000017">
    <property type="protein sequence ID" value="MDQ0557979.1"/>
    <property type="molecule type" value="Genomic_DNA"/>
</dbReference>
<evidence type="ECO:0000256" key="2">
    <source>
        <dbReference type="SAM" id="Phobius"/>
    </source>
</evidence>
<accession>A0ABU0N4S3</accession>
<dbReference type="CDD" id="cd00093">
    <property type="entry name" value="HTH_XRE"/>
    <property type="match status" value="1"/>
</dbReference>
<protein>
    <submittedName>
        <fullName evidence="4">Transcriptional regulator with XRE-family HTH domain</fullName>
    </submittedName>
</protein>
<dbReference type="Pfam" id="PF01381">
    <property type="entry name" value="HTH_3"/>
    <property type="match status" value="1"/>
</dbReference>
<dbReference type="PANTHER" id="PTHR46558">
    <property type="entry name" value="TRACRIPTIONAL REGULATORY PROTEIN-RELATED-RELATED"/>
    <property type="match status" value="1"/>
</dbReference>
<evidence type="ECO:0000259" key="3">
    <source>
        <dbReference type="PROSITE" id="PS50943"/>
    </source>
</evidence>
<dbReference type="InterPro" id="IPR010982">
    <property type="entry name" value="Lambda_DNA-bd_dom_sf"/>
</dbReference>
<feature type="transmembrane region" description="Helical" evidence="2">
    <location>
        <begin position="77"/>
        <end position="98"/>
    </location>
</feature>
<sequence>MYISDQIKTRRKELGLTQQQVADKVFVTRQTISKWELGKSQPDLITLTLLSQVLDFPLISDEKKYCSGGFLVMNKKLLLKNLIFTVIFGAIFLPIRILYTLNQKYKNSKLLKFVVKPILFVLLAIYINSLNLNAFIFVLLIMLLVYYTLNIYYHSSD</sequence>
<comment type="caution">
    <text evidence="4">The sequence shown here is derived from an EMBL/GenBank/DDBJ whole genome shotgun (WGS) entry which is preliminary data.</text>
</comment>
<dbReference type="Proteomes" id="UP001232584">
    <property type="component" value="Unassembled WGS sequence"/>
</dbReference>
<dbReference type="SUPFAM" id="SSF47413">
    <property type="entry name" value="lambda repressor-like DNA-binding domains"/>
    <property type="match status" value="1"/>
</dbReference>
<evidence type="ECO:0000256" key="1">
    <source>
        <dbReference type="ARBA" id="ARBA00023125"/>
    </source>
</evidence>
<name>A0ABU0N4S3_9FIRM</name>
<dbReference type="PANTHER" id="PTHR46558:SF3">
    <property type="entry name" value="TRANSCRIPTIONAL REGULATOR"/>
    <property type="match status" value="1"/>
</dbReference>
<dbReference type="Gene3D" id="1.10.260.40">
    <property type="entry name" value="lambda repressor-like DNA-binding domains"/>
    <property type="match status" value="1"/>
</dbReference>
<proteinExistence type="predicted"/>
<keyword evidence="1" id="KW-0238">DNA-binding</keyword>
<keyword evidence="2" id="KW-0472">Membrane</keyword>
<evidence type="ECO:0000313" key="5">
    <source>
        <dbReference type="Proteomes" id="UP001232584"/>
    </source>
</evidence>
<reference evidence="4 5" key="1">
    <citation type="submission" date="2023-07" db="EMBL/GenBank/DDBJ databases">
        <title>Genomic Encyclopedia of Type Strains, Phase IV (KMG-IV): sequencing the most valuable type-strain genomes for metagenomic binning, comparative biology and taxonomic classification.</title>
        <authorList>
            <person name="Goeker M."/>
        </authorList>
    </citation>
    <scope>NUCLEOTIDE SEQUENCE [LARGE SCALE GENOMIC DNA]</scope>
    <source>
        <strain evidence="4 5">DSM 15049</strain>
    </source>
</reference>
<evidence type="ECO:0000313" key="4">
    <source>
        <dbReference type="EMBL" id="MDQ0557979.1"/>
    </source>
</evidence>
<dbReference type="InterPro" id="IPR001387">
    <property type="entry name" value="Cro/C1-type_HTH"/>
</dbReference>
<dbReference type="SMART" id="SM00530">
    <property type="entry name" value="HTH_XRE"/>
    <property type="match status" value="1"/>
</dbReference>
<keyword evidence="2" id="KW-0812">Transmembrane</keyword>